<dbReference type="GO" id="GO:0003720">
    <property type="term" value="F:telomerase activity"/>
    <property type="evidence" value="ECO:0007669"/>
    <property type="project" value="InterPro"/>
</dbReference>
<reference evidence="3 4" key="1">
    <citation type="submission" date="2020-04" db="EMBL/GenBank/DDBJ databases">
        <title>Massilia sp. nov., a cold adapted bacteria isolated from Arctic soil.</title>
        <authorList>
            <person name="Son J."/>
            <person name="Ka J.-O."/>
        </authorList>
    </citation>
    <scope>NUCLEOTIDE SEQUENCE [LARGE SCALE GENOMIC DNA]</scope>
    <source>
        <strain evidence="3 4">ML15P13</strain>
    </source>
</reference>
<sequence>MLSKKEPWFRRRGYTHFDRPVSCLTASKIVTDPQRVAKRGFLPFIDFDIVTSKVKWCDDLRRLVRKSKPRKVAYASHIDSHIFSYYCHLLTSKYEGELNKRGLNTNVLAFRTLGKSNINFAAEAFSSIAEHSECHVLGLDIKGFFDNLDHAILKSQWASVLGMNVLPHDHYAVFRALTRYSMVNLDATLDILGLSKHNQRAAGLRLCSPEDFREKIRSAKIIRKHSDVKGIPQGSSISALLSNIYMLEFDERIARYVGSVGGKYFRYCDDMLFIVPPNEASNCEKFATDYISGIKLGIQPSKTERRHFQTINGCLRSEKPLQYLGFLFDGQRVLLRSASLARYSDRLRRGVKLAKATMRKRNQLRIDRGGEPRPLFMKSLLRKYTYFGRRNFISYGYRAAQYLDSKEIRKQLRPLWKRFQKELMR</sequence>
<dbReference type="InterPro" id="IPR000477">
    <property type="entry name" value="RT_dom"/>
</dbReference>
<dbReference type="SUPFAM" id="SSF56672">
    <property type="entry name" value="DNA/RNA polymerases"/>
    <property type="match status" value="1"/>
</dbReference>
<keyword evidence="4" id="KW-1185">Reference proteome</keyword>
<name>A0A7Y2JXW7_9BURK</name>
<dbReference type="CDD" id="cd01651">
    <property type="entry name" value="RT_G2_intron"/>
    <property type="match status" value="1"/>
</dbReference>
<dbReference type="AlphaFoldDB" id="A0A7Y2JXW7"/>
<dbReference type="Proteomes" id="UP000533905">
    <property type="component" value="Unassembled WGS sequence"/>
</dbReference>
<dbReference type="InterPro" id="IPR043502">
    <property type="entry name" value="DNA/RNA_pol_sf"/>
</dbReference>
<dbReference type="PROSITE" id="PS50878">
    <property type="entry name" value="RT_POL"/>
    <property type="match status" value="1"/>
</dbReference>
<dbReference type="NCBIfam" id="NF041746">
    <property type="entry name" value="Drt2"/>
    <property type="match status" value="1"/>
</dbReference>
<proteinExistence type="inferred from homology"/>
<dbReference type="InterPro" id="IPR003545">
    <property type="entry name" value="Telomerase_RT"/>
</dbReference>
<evidence type="ECO:0000256" key="1">
    <source>
        <dbReference type="ARBA" id="ARBA00034120"/>
    </source>
</evidence>
<dbReference type="InterPro" id="IPR051083">
    <property type="entry name" value="GrpII_Intron_Splice-Mob/Def"/>
</dbReference>
<dbReference type="PRINTS" id="PR01365">
    <property type="entry name" value="TELOMERASERT"/>
</dbReference>
<evidence type="ECO:0000259" key="2">
    <source>
        <dbReference type="PROSITE" id="PS50878"/>
    </source>
</evidence>
<comment type="caution">
    <text evidence="3">The sequence shown here is derived from an EMBL/GenBank/DDBJ whole genome shotgun (WGS) entry which is preliminary data.</text>
</comment>
<gene>
    <name evidence="3" type="ORF">HGB41_06995</name>
</gene>
<accession>A0A7Y2JXW7</accession>
<dbReference type="PANTHER" id="PTHR34047:SF8">
    <property type="entry name" value="PROTEIN YKFC"/>
    <property type="match status" value="1"/>
</dbReference>
<dbReference type="GO" id="GO:0000723">
    <property type="term" value="P:telomere maintenance"/>
    <property type="evidence" value="ECO:0007669"/>
    <property type="project" value="InterPro"/>
</dbReference>
<dbReference type="PANTHER" id="PTHR34047">
    <property type="entry name" value="NUCLEAR INTRON MATURASE 1, MITOCHONDRIAL-RELATED"/>
    <property type="match status" value="1"/>
</dbReference>
<dbReference type="EMBL" id="JABAIV010000002">
    <property type="protein sequence ID" value="NNG22748.1"/>
    <property type="molecule type" value="Genomic_DNA"/>
</dbReference>
<protein>
    <recommendedName>
        <fullName evidence="2">Reverse transcriptase domain-containing protein</fullName>
    </recommendedName>
</protein>
<dbReference type="Pfam" id="PF00078">
    <property type="entry name" value="RVT_1"/>
    <property type="match status" value="1"/>
</dbReference>
<dbReference type="GO" id="GO:0003677">
    <property type="term" value="F:DNA binding"/>
    <property type="evidence" value="ECO:0007669"/>
    <property type="project" value="InterPro"/>
</dbReference>
<feature type="domain" description="Reverse transcriptase" evidence="2">
    <location>
        <begin position="1"/>
        <end position="328"/>
    </location>
</feature>
<evidence type="ECO:0000313" key="3">
    <source>
        <dbReference type="EMBL" id="NNG22748.1"/>
    </source>
</evidence>
<dbReference type="RefSeq" id="WP_171082572.1">
    <property type="nucleotide sequence ID" value="NZ_JABAIV010000002.1"/>
</dbReference>
<comment type="similarity">
    <text evidence="1">Belongs to the bacterial reverse transcriptase family.</text>
</comment>
<evidence type="ECO:0000313" key="4">
    <source>
        <dbReference type="Proteomes" id="UP000533905"/>
    </source>
</evidence>
<organism evidence="3 4">
    <name type="scientific">Telluria aromaticivorans</name>
    <dbReference type="NCBI Taxonomy" id="2725995"/>
    <lineage>
        <taxon>Bacteria</taxon>
        <taxon>Pseudomonadati</taxon>
        <taxon>Pseudomonadota</taxon>
        <taxon>Betaproteobacteria</taxon>
        <taxon>Burkholderiales</taxon>
        <taxon>Oxalobacteraceae</taxon>
        <taxon>Telluria group</taxon>
        <taxon>Telluria</taxon>
    </lineage>
</organism>